<gene>
    <name evidence="6" type="ORF">RHSIM_Rhsim04G0227600</name>
</gene>
<evidence type="ECO:0000259" key="5">
    <source>
        <dbReference type="SMART" id="SM01416"/>
    </source>
</evidence>
<feature type="domain" description="Large ribosomal subunit protein eL19" evidence="5">
    <location>
        <begin position="29"/>
        <end position="100"/>
    </location>
</feature>
<dbReference type="SMART" id="SM01416">
    <property type="entry name" value="Ribosomal_L19e"/>
    <property type="match status" value="1"/>
</dbReference>
<evidence type="ECO:0000256" key="3">
    <source>
        <dbReference type="ARBA" id="ARBA00023274"/>
    </source>
</evidence>
<dbReference type="InterPro" id="IPR035970">
    <property type="entry name" value="60S_ribosomal_eL19_sf"/>
</dbReference>
<dbReference type="InterPro" id="IPR000196">
    <property type="entry name" value="Ribosomal_eL19_dom"/>
</dbReference>
<keyword evidence="2 4" id="KW-0689">Ribosomal protein</keyword>
<dbReference type="InterPro" id="IPR015972">
    <property type="entry name" value="Ribosomal_eL19_dom1"/>
</dbReference>
<dbReference type="EMBL" id="WJXA01000004">
    <property type="protein sequence ID" value="KAF7146321.1"/>
    <property type="molecule type" value="Genomic_DNA"/>
</dbReference>
<evidence type="ECO:0000256" key="4">
    <source>
        <dbReference type="RuleBase" id="RU000574"/>
    </source>
</evidence>
<name>A0A834LQG9_RHOSS</name>
<dbReference type="SUPFAM" id="SSF48140">
    <property type="entry name" value="Ribosomal protein L19 (L19e)"/>
    <property type="match status" value="1"/>
</dbReference>
<accession>A0A834LQG9</accession>
<dbReference type="GO" id="GO:0022625">
    <property type="term" value="C:cytosolic large ribosomal subunit"/>
    <property type="evidence" value="ECO:0007669"/>
    <property type="project" value="InterPro"/>
</dbReference>
<dbReference type="PANTHER" id="PTHR10722">
    <property type="entry name" value="60S RIBOSOMAL PROTEIN L19"/>
    <property type="match status" value="1"/>
</dbReference>
<dbReference type="Gene3D" id="1.10.1650.10">
    <property type="match status" value="1"/>
</dbReference>
<organism evidence="6 7">
    <name type="scientific">Rhododendron simsii</name>
    <name type="common">Sims's rhododendron</name>
    <dbReference type="NCBI Taxonomy" id="118357"/>
    <lineage>
        <taxon>Eukaryota</taxon>
        <taxon>Viridiplantae</taxon>
        <taxon>Streptophyta</taxon>
        <taxon>Embryophyta</taxon>
        <taxon>Tracheophyta</taxon>
        <taxon>Spermatophyta</taxon>
        <taxon>Magnoliopsida</taxon>
        <taxon>eudicotyledons</taxon>
        <taxon>Gunneridae</taxon>
        <taxon>Pentapetalae</taxon>
        <taxon>asterids</taxon>
        <taxon>Ericales</taxon>
        <taxon>Ericaceae</taxon>
        <taxon>Ericoideae</taxon>
        <taxon>Rhodoreae</taxon>
        <taxon>Rhododendron</taxon>
    </lineage>
</organism>
<dbReference type="FunFam" id="1.10.1650.10:FF:000001">
    <property type="entry name" value="Ribosomal protein L19"/>
    <property type="match status" value="1"/>
</dbReference>
<dbReference type="AlphaFoldDB" id="A0A834LQG9"/>
<evidence type="ECO:0000313" key="6">
    <source>
        <dbReference type="EMBL" id="KAF7146321.1"/>
    </source>
</evidence>
<dbReference type="Proteomes" id="UP000626092">
    <property type="component" value="Unassembled WGS sequence"/>
</dbReference>
<dbReference type="GO" id="GO:0003723">
    <property type="term" value="F:RNA binding"/>
    <property type="evidence" value="ECO:0007669"/>
    <property type="project" value="InterPro"/>
</dbReference>
<dbReference type="InterPro" id="IPR039547">
    <property type="entry name" value="Ribosomal_eL19"/>
</dbReference>
<keyword evidence="7" id="KW-1185">Reference proteome</keyword>
<reference evidence="6" key="1">
    <citation type="submission" date="2019-11" db="EMBL/GenBank/DDBJ databases">
        <authorList>
            <person name="Liu Y."/>
            <person name="Hou J."/>
            <person name="Li T.-Q."/>
            <person name="Guan C.-H."/>
            <person name="Wu X."/>
            <person name="Wu H.-Z."/>
            <person name="Ling F."/>
            <person name="Zhang R."/>
            <person name="Shi X.-G."/>
            <person name="Ren J.-P."/>
            <person name="Chen E.-F."/>
            <person name="Sun J.-M."/>
        </authorList>
    </citation>
    <scope>NUCLEOTIDE SEQUENCE</scope>
    <source>
        <strain evidence="6">Adult_tree_wgs_1</strain>
        <tissue evidence="6">Leaves</tissue>
    </source>
</reference>
<sequence length="143" mass="15631">MVTQKLQKRLAASVLKCGEPCWIPPDERLLKLQKRLAASVLKCGSGKIWLDPNEADEITMATLDSGPAAAVAPAPQASGVMISETNVQKNCEHFLMRNMKIVCDELVARYNCKCCKATNVEQAHLVPAGDFYYLGILSGFVSF</sequence>
<dbReference type="Pfam" id="PF01280">
    <property type="entry name" value="Ribosomal_L19e"/>
    <property type="match status" value="1"/>
</dbReference>
<evidence type="ECO:0000256" key="2">
    <source>
        <dbReference type="ARBA" id="ARBA00022980"/>
    </source>
</evidence>
<dbReference type="PROSITE" id="PS00526">
    <property type="entry name" value="RIBOSOMAL_L19E"/>
    <property type="match status" value="1"/>
</dbReference>
<dbReference type="GO" id="GO:0003735">
    <property type="term" value="F:structural constituent of ribosome"/>
    <property type="evidence" value="ECO:0007669"/>
    <property type="project" value="InterPro"/>
</dbReference>
<comment type="similarity">
    <text evidence="1 4">Belongs to the eukaryotic ribosomal protein eL19 family.</text>
</comment>
<dbReference type="GO" id="GO:0006412">
    <property type="term" value="P:translation"/>
    <property type="evidence" value="ECO:0007669"/>
    <property type="project" value="InterPro"/>
</dbReference>
<evidence type="ECO:0000256" key="1">
    <source>
        <dbReference type="ARBA" id="ARBA00011082"/>
    </source>
</evidence>
<dbReference type="InterPro" id="IPR023638">
    <property type="entry name" value="Ribosomal_eL19_CS"/>
</dbReference>
<evidence type="ECO:0000313" key="7">
    <source>
        <dbReference type="Proteomes" id="UP000626092"/>
    </source>
</evidence>
<proteinExistence type="inferred from homology"/>
<protein>
    <recommendedName>
        <fullName evidence="4">Ribosomal protein L19</fullName>
    </recommendedName>
</protein>
<comment type="caution">
    <text evidence="6">The sequence shown here is derived from an EMBL/GenBank/DDBJ whole genome shotgun (WGS) entry which is preliminary data.</text>
</comment>
<dbReference type="InterPro" id="IPR057259">
    <property type="entry name" value="Ribosomal_L19e"/>
</dbReference>
<keyword evidence="3 4" id="KW-0687">Ribonucleoprotein</keyword>
<dbReference type="OrthoDB" id="5407653at2759"/>